<dbReference type="EMBL" id="JH994065">
    <property type="protein sequence ID" value="ELQ74183.1"/>
    <property type="molecule type" value="Genomic_DNA"/>
</dbReference>
<dbReference type="OMA" id="FLAYSPC"/>
<feature type="transmembrane region" description="Helical" evidence="1">
    <location>
        <begin position="193"/>
        <end position="212"/>
    </location>
</feature>
<name>L7JRV4_TRAHO</name>
<feature type="transmembrane region" description="Helical" evidence="1">
    <location>
        <begin position="327"/>
        <end position="349"/>
    </location>
</feature>
<feature type="transmembrane region" description="Helical" evidence="1">
    <location>
        <begin position="224"/>
        <end position="245"/>
    </location>
</feature>
<dbReference type="OrthoDB" id="10384464at2759"/>
<keyword evidence="3" id="KW-1185">Reference proteome</keyword>
<gene>
    <name evidence="2" type="ORF">THOM_2896</name>
</gene>
<feature type="transmembrane region" description="Helical" evidence="1">
    <location>
        <begin position="98"/>
        <end position="115"/>
    </location>
</feature>
<organism evidence="2 3">
    <name type="scientific">Trachipleistophora hominis</name>
    <name type="common">Microsporidian parasite</name>
    <dbReference type="NCBI Taxonomy" id="72359"/>
    <lineage>
        <taxon>Eukaryota</taxon>
        <taxon>Fungi</taxon>
        <taxon>Fungi incertae sedis</taxon>
        <taxon>Microsporidia</taxon>
        <taxon>Pleistophoridae</taxon>
        <taxon>Trachipleistophora</taxon>
    </lineage>
</organism>
<feature type="transmembrane region" description="Helical" evidence="1">
    <location>
        <begin position="374"/>
        <end position="395"/>
    </location>
</feature>
<keyword evidence="1" id="KW-0472">Membrane</keyword>
<dbReference type="InParanoid" id="L7JRV4"/>
<feature type="transmembrane region" description="Helical" evidence="1">
    <location>
        <begin position="402"/>
        <end position="421"/>
    </location>
</feature>
<proteinExistence type="predicted"/>
<reference evidence="2 3" key="1">
    <citation type="journal article" date="2012" name="PLoS Pathog.">
        <title>The genome of the obligate intracellular parasite Trachipleistophora hominis: new insights into microsporidian genome dynamics and reductive evolution.</title>
        <authorList>
            <person name="Heinz E."/>
            <person name="Williams T.A."/>
            <person name="Nakjang S."/>
            <person name="Noel C.J."/>
            <person name="Swan D.C."/>
            <person name="Goldberg A.V."/>
            <person name="Harris S.R."/>
            <person name="Weinmaier T."/>
            <person name="Markert S."/>
            <person name="Becher D."/>
            <person name="Bernhardt J."/>
            <person name="Dagan T."/>
            <person name="Hacker C."/>
            <person name="Lucocq J.M."/>
            <person name="Schweder T."/>
            <person name="Rattei T."/>
            <person name="Hall N."/>
            <person name="Hirt R.P."/>
            <person name="Embley T.M."/>
        </authorList>
    </citation>
    <scope>NUCLEOTIDE SEQUENCE [LARGE SCALE GENOMIC DNA]</scope>
</reference>
<feature type="non-terminal residue" evidence="2">
    <location>
        <position position="1"/>
    </location>
</feature>
<dbReference type="HOGENOM" id="CLU_514084_0_0_1"/>
<feature type="transmembrane region" description="Helical" evidence="1">
    <location>
        <begin position="500"/>
        <end position="519"/>
    </location>
</feature>
<keyword evidence="1" id="KW-1133">Transmembrane helix</keyword>
<evidence type="ECO:0000313" key="3">
    <source>
        <dbReference type="Proteomes" id="UP000011185"/>
    </source>
</evidence>
<evidence type="ECO:0000313" key="2">
    <source>
        <dbReference type="EMBL" id="ELQ74183.1"/>
    </source>
</evidence>
<keyword evidence="1" id="KW-0812">Transmembrane</keyword>
<dbReference type="Proteomes" id="UP000011185">
    <property type="component" value="Unassembled WGS sequence"/>
</dbReference>
<dbReference type="STRING" id="72359.L7JRV4"/>
<dbReference type="AlphaFoldDB" id="L7JRV4"/>
<sequence length="562" mass="65333">VMKRRIHMAKPGTFFDSFLSIKKYLNRELRRDMREEASEGAASSLNTSISSNEKKKFYFKKMWLCALMVYLSYVLIYSSRNLLNGIIIARQRPIAKCFTITFIILPITLIMSVLVRKWLSKYSIQRMMTYALGVYCLYFLFVNPALIYFKKRLDVNEFLVADLIADGKVAYKRARFCEILFCALTSWTVTLQFSMINIYESFVQYVLMFSVFNEIFTQKQYNGFVSIIVFCETVSLLTSSILSLMHQQIIASVEYYNKEYVNMTFSGISAALCLTLFSIFAYLRKTVESGRTGSLQRSNVVLHVETPEDDYDSVRDRSLLSLLRLKFVRAISINVITLFILNEFIYISFESGVYTKAKKTFKHVTSSVIKSTDIIRIVSALLILLSLLMSVPRWLIQNNWKFLAYSPCVWMIMVSIVQFTMDTILKGVDNDGFQFVSRAFQSLKSDKNVDLRRCIYGIYNTFTITALIIVRYFRNIGFLITKETLTMMIDSKIRPRLRTIYDGMCPLIGKAIASCVVLFTSELLNFSDARSFSIVVLVFALVVFYFWMKNTRYLVKRYYELF</sequence>
<dbReference type="VEuPathDB" id="MicrosporidiaDB:THOM_2896"/>
<feature type="transmembrane region" description="Helical" evidence="1">
    <location>
        <begin position="531"/>
        <end position="548"/>
    </location>
</feature>
<feature type="transmembrane region" description="Helical" evidence="1">
    <location>
        <begin position="455"/>
        <end position="473"/>
    </location>
</feature>
<accession>L7JRV4</accession>
<evidence type="ECO:0000256" key="1">
    <source>
        <dbReference type="SAM" id="Phobius"/>
    </source>
</evidence>
<feature type="transmembrane region" description="Helical" evidence="1">
    <location>
        <begin position="265"/>
        <end position="283"/>
    </location>
</feature>
<feature type="transmembrane region" description="Helical" evidence="1">
    <location>
        <begin position="62"/>
        <end position="78"/>
    </location>
</feature>
<feature type="transmembrane region" description="Helical" evidence="1">
    <location>
        <begin position="127"/>
        <end position="149"/>
    </location>
</feature>
<protein>
    <submittedName>
        <fullName evidence="2">ATP:ADP Antiporter (AAA) Family</fullName>
    </submittedName>
</protein>